<dbReference type="Pfam" id="PF06839">
    <property type="entry name" value="Zn_ribbon_GRF"/>
    <property type="match status" value="1"/>
</dbReference>
<reference evidence="9" key="1">
    <citation type="journal article" date="2024" name="IScience">
        <title>Strigolactones Initiate the Formation of Haustorium-like Structures in Castilleja.</title>
        <authorList>
            <person name="Buerger M."/>
            <person name="Peterson D."/>
            <person name="Chory J."/>
        </authorList>
    </citation>
    <scope>NUCLEOTIDE SEQUENCE [LARGE SCALE GENOMIC DNA]</scope>
</reference>
<keyword evidence="9" id="KW-1185">Reference proteome</keyword>
<gene>
    <name evidence="8" type="ORF">CASFOL_020306</name>
</gene>
<comment type="caution">
    <text evidence="8">The sequence shown here is derived from an EMBL/GenBank/DDBJ whole genome shotgun (WGS) entry which is preliminary data.</text>
</comment>
<keyword evidence="1" id="KW-0479">Metal-binding</keyword>
<keyword evidence="5" id="KW-0175">Coiled coil</keyword>
<evidence type="ECO:0000313" key="8">
    <source>
        <dbReference type="EMBL" id="KAL3635759.1"/>
    </source>
</evidence>
<organism evidence="8 9">
    <name type="scientific">Castilleja foliolosa</name>
    <dbReference type="NCBI Taxonomy" id="1961234"/>
    <lineage>
        <taxon>Eukaryota</taxon>
        <taxon>Viridiplantae</taxon>
        <taxon>Streptophyta</taxon>
        <taxon>Embryophyta</taxon>
        <taxon>Tracheophyta</taxon>
        <taxon>Spermatophyta</taxon>
        <taxon>Magnoliopsida</taxon>
        <taxon>eudicotyledons</taxon>
        <taxon>Gunneridae</taxon>
        <taxon>Pentapetalae</taxon>
        <taxon>asterids</taxon>
        <taxon>lamiids</taxon>
        <taxon>Lamiales</taxon>
        <taxon>Orobanchaceae</taxon>
        <taxon>Pedicularideae</taxon>
        <taxon>Castillejinae</taxon>
        <taxon>Castilleja</taxon>
    </lineage>
</organism>
<dbReference type="PROSITE" id="PS51999">
    <property type="entry name" value="ZF_GRF"/>
    <property type="match status" value="2"/>
</dbReference>
<feature type="domain" description="GRF-type" evidence="7">
    <location>
        <begin position="87"/>
        <end position="131"/>
    </location>
</feature>
<evidence type="ECO:0000256" key="5">
    <source>
        <dbReference type="SAM" id="Coils"/>
    </source>
</evidence>
<dbReference type="PANTHER" id="PTHR33680:SF1">
    <property type="entry name" value="OS05G0489500 PROTEIN"/>
    <property type="match status" value="1"/>
</dbReference>
<dbReference type="EMBL" id="JAVIJP010000027">
    <property type="protein sequence ID" value="KAL3635759.1"/>
    <property type="molecule type" value="Genomic_DNA"/>
</dbReference>
<keyword evidence="2 4" id="KW-0863">Zinc-finger</keyword>
<evidence type="ECO:0000256" key="6">
    <source>
        <dbReference type="SAM" id="MobiDB-lite"/>
    </source>
</evidence>
<protein>
    <recommendedName>
        <fullName evidence="7">GRF-type domain-containing protein</fullName>
    </recommendedName>
</protein>
<keyword evidence="3" id="KW-0862">Zinc</keyword>
<evidence type="ECO:0000256" key="4">
    <source>
        <dbReference type="PROSITE-ProRule" id="PRU01343"/>
    </source>
</evidence>
<evidence type="ECO:0000313" key="9">
    <source>
        <dbReference type="Proteomes" id="UP001632038"/>
    </source>
</evidence>
<dbReference type="AlphaFoldDB" id="A0ABD3D1S3"/>
<dbReference type="InterPro" id="IPR010666">
    <property type="entry name" value="Znf_GRF"/>
</dbReference>
<feature type="region of interest" description="Disordered" evidence="6">
    <location>
        <begin position="135"/>
        <end position="171"/>
    </location>
</feature>
<dbReference type="GO" id="GO:0008270">
    <property type="term" value="F:zinc ion binding"/>
    <property type="evidence" value="ECO:0007669"/>
    <property type="project" value="UniProtKB-KW"/>
</dbReference>
<evidence type="ECO:0000256" key="2">
    <source>
        <dbReference type="ARBA" id="ARBA00022771"/>
    </source>
</evidence>
<accession>A0ABD3D1S3</accession>
<sequence>MADLRSYHPAAEEPPSTAVPPPSPPLVRYTRCLLCPVCNASCSLSTSTTPQNPNRKFYTCPAKRAHPKFFKWADEVRHDEFVDVPDCGGCSAGVCRVRREGSGPNRGRILFMCRVKEGEGSCGYRVWQDELGKSTPSRCDERIISPQSPTINESSKSNNESPVSGRAQRKYAERVTSFQPLSPTVNNNHTKPVSIDHFVEENNKSNEGANNDSSRRAHIDHFVEENNKSNGSANNVSSRGAHILSDIRMNLFPARMVNNDHIEPENVDLVEENEGADNEFPCIDTSNLECIGVTSRKMDLLNGQDCLPNGFSSRSPHKRSRQEDLKGDDSTLCTLGPTVDPVLVEHCWMIAAIRENLSSQLQGWWGRLAFHPRPCSLITNASKPLTFRVSSPQDKILVNSQDLSSLTKILIGSEPYNKPLLNPCHSPKLSCTEPNDPPTVMSKSISKAFSQAAEHLQNDFLALLDKIDIKDHKAMTRAAQATFSALDRLLFDHRDFKWRVEEYIHCATSLAEIEKSMPENESYHRLIEHCLSEKTMLDEINSLHAKALESVNNNRKRLKFLQEEIFHIEAEMSCCKVEMRSAEGNLEKISRNKEDFEEKYMTAAKELERSKELIERKEAEREAAKAALERAKELLRG</sequence>
<dbReference type="PANTHER" id="PTHR33680">
    <property type="entry name" value="OS07G0190500 PROTEIN"/>
    <property type="match status" value="1"/>
</dbReference>
<dbReference type="Proteomes" id="UP001632038">
    <property type="component" value="Unassembled WGS sequence"/>
</dbReference>
<proteinExistence type="predicted"/>
<evidence type="ECO:0000256" key="3">
    <source>
        <dbReference type="ARBA" id="ARBA00022833"/>
    </source>
</evidence>
<feature type="coiled-coil region" evidence="5">
    <location>
        <begin position="544"/>
        <end position="636"/>
    </location>
</feature>
<evidence type="ECO:0000256" key="1">
    <source>
        <dbReference type="ARBA" id="ARBA00022723"/>
    </source>
</evidence>
<feature type="region of interest" description="Disordered" evidence="6">
    <location>
        <begin position="1"/>
        <end position="22"/>
    </location>
</feature>
<evidence type="ECO:0000259" key="7">
    <source>
        <dbReference type="PROSITE" id="PS51999"/>
    </source>
</evidence>
<feature type="domain" description="GRF-type" evidence="7">
    <location>
        <begin position="35"/>
        <end position="76"/>
    </location>
</feature>
<feature type="compositionally biased region" description="Polar residues" evidence="6">
    <location>
        <begin position="145"/>
        <end position="162"/>
    </location>
</feature>
<name>A0ABD3D1S3_9LAMI</name>